<dbReference type="Proteomes" id="UP000242188">
    <property type="component" value="Unassembled WGS sequence"/>
</dbReference>
<dbReference type="EMBL" id="NEDP02005595">
    <property type="protein sequence ID" value="OWF37092.1"/>
    <property type="molecule type" value="Genomic_DNA"/>
</dbReference>
<keyword evidence="5" id="KW-0406">Ion transport</keyword>
<comment type="subcellular location">
    <subcellularLocation>
        <location evidence="1">Cell membrane</location>
        <topology evidence="1">Multi-pass membrane protein</topology>
    </subcellularLocation>
</comment>
<evidence type="ECO:0000256" key="3">
    <source>
        <dbReference type="ARBA" id="ARBA00022475"/>
    </source>
</evidence>
<reference evidence="8 9" key="1">
    <citation type="journal article" date="2017" name="Nat. Ecol. Evol.">
        <title>Scallop genome provides insights into evolution of bilaterian karyotype and development.</title>
        <authorList>
            <person name="Wang S."/>
            <person name="Zhang J."/>
            <person name="Jiao W."/>
            <person name="Li J."/>
            <person name="Xun X."/>
            <person name="Sun Y."/>
            <person name="Guo X."/>
            <person name="Huan P."/>
            <person name="Dong B."/>
            <person name="Zhang L."/>
            <person name="Hu X."/>
            <person name="Sun X."/>
            <person name="Wang J."/>
            <person name="Zhao C."/>
            <person name="Wang Y."/>
            <person name="Wang D."/>
            <person name="Huang X."/>
            <person name="Wang R."/>
            <person name="Lv J."/>
            <person name="Li Y."/>
            <person name="Zhang Z."/>
            <person name="Liu B."/>
            <person name="Lu W."/>
            <person name="Hui Y."/>
            <person name="Liang J."/>
            <person name="Zhou Z."/>
            <person name="Hou R."/>
            <person name="Li X."/>
            <person name="Liu Y."/>
            <person name="Li H."/>
            <person name="Ning X."/>
            <person name="Lin Y."/>
            <person name="Zhao L."/>
            <person name="Xing Q."/>
            <person name="Dou J."/>
            <person name="Li Y."/>
            <person name="Mao J."/>
            <person name="Guo H."/>
            <person name="Dou H."/>
            <person name="Li T."/>
            <person name="Mu C."/>
            <person name="Jiang W."/>
            <person name="Fu Q."/>
            <person name="Fu X."/>
            <person name="Miao Y."/>
            <person name="Liu J."/>
            <person name="Yu Q."/>
            <person name="Li R."/>
            <person name="Liao H."/>
            <person name="Li X."/>
            <person name="Kong Y."/>
            <person name="Jiang Z."/>
            <person name="Chourrout D."/>
            <person name="Li R."/>
            <person name="Bao Z."/>
        </authorList>
    </citation>
    <scope>NUCLEOTIDE SEQUENCE [LARGE SCALE GENOMIC DNA]</scope>
    <source>
        <strain evidence="8 9">PY_sf001</strain>
    </source>
</reference>
<keyword evidence="9" id="KW-1185">Reference proteome</keyword>
<dbReference type="OrthoDB" id="6154641at2759"/>
<dbReference type="InterPro" id="IPR038377">
    <property type="entry name" value="Na/Glc_symporter_sf"/>
</dbReference>
<evidence type="ECO:0000256" key="2">
    <source>
        <dbReference type="ARBA" id="ARBA00022448"/>
    </source>
</evidence>
<dbReference type="PANTHER" id="PTHR42985">
    <property type="entry name" value="SODIUM-COUPLED MONOCARBOXYLATE TRANSPORTER"/>
    <property type="match status" value="1"/>
</dbReference>
<protein>
    <submittedName>
        <fullName evidence="8">Sodium-dependent multivitamin transporter</fullName>
    </submittedName>
</protein>
<evidence type="ECO:0000256" key="5">
    <source>
        <dbReference type="ARBA" id="ARBA00023065"/>
    </source>
</evidence>
<dbReference type="GO" id="GO:0015293">
    <property type="term" value="F:symporter activity"/>
    <property type="evidence" value="ECO:0007669"/>
    <property type="project" value="TreeGrafter"/>
</dbReference>
<keyword evidence="3" id="KW-1003">Cell membrane</keyword>
<proteinExistence type="predicted"/>
<accession>A0A210PKT3</accession>
<comment type="caution">
    <text evidence="8">The sequence shown here is derived from an EMBL/GenBank/DDBJ whole genome shotgun (WGS) entry which is preliminary data.</text>
</comment>
<keyword evidence="2" id="KW-0813">Transport</keyword>
<dbReference type="AlphaFoldDB" id="A0A210PKT3"/>
<keyword evidence="7" id="KW-1133">Transmembrane helix</keyword>
<evidence type="ECO:0000256" key="7">
    <source>
        <dbReference type="SAM" id="Phobius"/>
    </source>
</evidence>
<keyword evidence="7" id="KW-0472">Membrane</keyword>
<dbReference type="GO" id="GO:0006814">
    <property type="term" value="P:sodium ion transport"/>
    <property type="evidence" value="ECO:0007669"/>
    <property type="project" value="UniProtKB-KW"/>
</dbReference>
<keyword evidence="6" id="KW-0739">Sodium transport</keyword>
<dbReference type="GO" id="GO:0005886">
    <property type="term" value="C:plasma membrane"/>
    <property type="evidence" value="ECO:0007669"/>
    <property type="project" value="UniProtKB-SubCell"/>
</dbReference>
<dbReference type="Gene3D" id="1.20.1730.10">
    <property type="entry name" value="Sodium/glucose cotransporter"/>
    <property type="match status" value="1"/>
</dbReference>
<dbReference type="STRING" id="6573.A0A210PKT3"/>
<keyword evidence="7" id="KW-0812">Transmembrane</keyword>
<organism evidence="8 9">
    <name type="scientific">Mizuhopecten yessoensis</name>
    <name type="common">Japanese scallop</name>
    <name type="synonym">Patinopecten yessoensis</name>
    <dbReference type="NCBI Taxonomy" id="6573"/>
    <lineage>
        <taxon>Eukaryota</taxon>
        <taxon>Metazoa</taxon>
        <taxon>Spiralia</taxon>
        <taxon>Lophotrochozoa</taxon>
        <taxon>Mollusca</taxon>
        <taxon>Bivalvia</taxon>
        <taxon>Autobranchia</taxon>
        <taxon>Pteriomorphia</taxon>
        <taxon>Pectinida</taxon>
        <taxon>Pectinoidea</taxon>
        <taxon>Pectinidae</taxon>
        <taxon>Mizuhopecten</taxon>
    </lineage>
</organism>
<dbReference type="PANTHER" id="PTHR42985:SF40">
    <property type="entry name" value="LD47995P-RELATED"/>
    <property type="match status" value="1"/>
</dbReference>
<name>A0A210PKT3_MIZYE</name>
<evidence type="ECO:0000313" key="9">
    <source>
        <dbReference type="Proteomes" id="UP000242188"/>
    </source>
</evidence>
<gene>
    <name evidence="8" type="ORF">KP79_PYT09782</name>
</gene>
<feature type="transmembrane region" description="Helical" evidence="7">
    <location>
        <begin position="61"/>
        <end position="80"/>
    </location>
</feature>
<evidence type="ECO:0000256" key="4">
    <source>
        <dbReference type="ARBA" id="ARBA00023053"/>
    </source>
</evidence>
<sequence length="117" mass="12364">MPYFVLVVIRSLPGLSGIYISCLFSGSLSTLSSGINALAANTVEDILGDCIKNSKVISQTLAVTFSVFSYGIVAIGLAFAMRSMPGSLIQGAISGSHCIYLVDDSKITDIRGRNRLN</sequence>
<evidence type="ECO:0000256" key="1">
    <source>
        <dbReference type="ARBA" id="ARBA00004651"/>
    </source>
</evidence>
<keyword evidence="4" id="KW-0915">Sodium</keyword>
<dbReference type="InterPro" id="IPR051163">
    <property type="entry name" value="Sodium:Solute_Symporter_SSF"/>
</dbReference>
<evidence type="ECO:0000313" key="8">
    <source>
        <dbReference type="EMBL" id="OWF37092.1"/>
    </source>
</evidence>
<evidence type="ECO:0000256" key="6">
    <source>
        <dbReference type="ARBA" id="ARBA00023201"/>
    </source>
</evidence>